<dbReference type="GO" id="GO:0015276">
    <property type="term" value="F:ligand-gated monoatomic ion channel activity"/>
    <property type="evidence" value="ECO:0007669"/>
    <property type="project" value="InterPro"/>
</dbReference>
<evidence type="ECO:0000256" key="1">
    <source>
        <dbReference type="ARBA" id="ARBA00004196"/>
    </source>
</evidence>
<dbReference type="InterPro" id="IPR001638">
    <property type="entry name" value="Solute-binding_3/MltF_N"/>
</dbReference>
<accession>A0A6L9Y8V2</accession>
<dbReference type="Proteomes" id="UP000477651">
    <property type="component" value="Unassembled WGS sequence"/>
</dbReference>
<dbReference type="PANTHER" id="PTHR35936">
    <property type="entry name" value="MEMBRANE-BOUND LYTIC MUREIN TRANSGLYCOSYLASE F"/>
    <property type="match status" value="1"/>
</dbReference>
<evidence type="ECO:0000313" key="8">
    <source>
        <dbReference type="EMBL" id="NEN76164.1"/>
    </source>
</evidence>
<comment type="similarity">
    <text evidence="2 4">Belongs to the bacterial solute-binding protein 3 family.</text>
</comment>
<dbReference type="SUPFAM" id="SSF53850">
    <property type="entry name" value="Periplasmic binding protein-like II"/>
    <property type="match status" value="1"/>
</dbReference>
<evidence type="ECO:0000256" key="2">
    <source>
        <dbReference type="ARBA" id="ARBA00010333"/>
    </source>
</evidence>
<dbReference type="EMBL" id="JAAGYR010000014">
    <property type="protein sequence ID" value="NEN76164.1"/>
    <property type="molecule type" value="Genomic_DNA"/>
</dbReference>
<reference evidence="8 9" key="1">
    <citation type="submission" date="2020-02" db="EMBL/GenBank/DDBJ databases">
        <title>Pelistega sp. NLN82 were isolated from wild rodents of the Hainan Island.</title>
        <authorList>
            <person name="Niu N."/>
            <person name="Zhou J."/>
        </authorList>
    </citation>
    <scope>NUCLEOTIDE SEQUENCE [LARGE SCALE GENOMIC DNA]</scope>
    <source>
        <strain evidence="8 9">NLN82</strain>
    </source>
</reference>
<proteinExistence type="inferred from homology"/>
<protein>
    <submittedName>
        <fullName evidence="8">Transporter substrate-binding domain-containing protein</fullName>
    </submittedName>
</protein>
<feature type="signal peptide" evidence="5">
    <location>
        <begin position="1"/>
        <end position="22"/>
    </location>
</feature>
<dbReference type="PANTHER" id="PTHR35936:SF13">
    <property type="entry name" value="HISTIDINE-BINDING PERIPLASMIC PROTEIN"/>
    <property type="match status" value="1"/>
</dbReference>
<dbReference type="GO" id="GO:0016020">
    <property type="term" value="C:membrane"/>
    <property type="evidence" value="ECO:0007669"/>
    <property type="project" value="InterPro"/>
</dbReference>
<organism evidence="8 9">
    <name type="scientific">Pelistega ratti</name>
    <dbReference type="NCBI Taxonomy" id="2652177"/>
    <lineage>
        <taxon>Bacteria</taxon>
        <taxon>Pseudomonadati</taxon>
        <taxon>Pseudomonadota</taxon>
        <taxon>Betaproteobacteria</taxon>
        <taxon>Burkholderiales</taxon>
        <taxon>Alcaligenaceae</taxon>
        <taxon>Pelistega</taxon>
    </lineage>
</organism>
<evidence type="ECO:0000259" key="6">
    <source>
        <dbReference type="SMART" id="SM00062"/>
    </source>
</evidence>
<dbReference type="Pfam" id="PF00497">
    <property type="entry name" value="SBP_bac_3"/>
    <property type="match status" value="1"/>
</dbReference>
<keyword evidence="9" id="KW-1185">Reference proteome</keyword>
<evidence type="ECO:0000256" key="3">
    <source>
        <dbReference type="ARBA" id="ARBA00022729"/>
    </source>
</evidence>
<name>A0A6L9Y8V2_9BURK</name>
<comment type="caution">
    <text evidence="8">The sequence shown here is derived from an EMBL/GenBank/DDBJ whole genome shotgun (WGS) entry which is preliminary data.</text>
</comment>
<dbReference type="InterPro" id="IPR001320">
    <property type="entry name" value="Iontro_rcpt_C"/>
</dbReference>
<dbReference type="RefSeq" id="WP_163764650.1">
    <property type="nucleotide sequence ID" value="NZ_JAAGYR010000014.1"/>
</dbReference>
<dbReference type="AlphaFoldDB" id="A0A6L9Y8V2"/>
<evidence type="ECO:0000256" key="5">
    <source>
        <dbReference type="SAM" id="SignalP"/>
    </source>
</evidence>
<evidence type="ECO:0000313" key="9">
    <source>
        <dbReference type="Proteomes" id="UP000477651"/>
    </source>
</evidence>
<comment type="subcellular location">
    <subcellularLocation>
        <location evidence="1">Cell envelope</location>
    </subcellularLocation>
</comment>
<dbReference type="Gene3D" id="3.40.190.10">
    <property type="entry name" value="Periplasmic binding protein-like II"/>
    <property type="match status" value="2"/>
</dbReference>
<feature type="domain" description="Ionotropic glutamate receptor C-terminal" evidence="7">
    <location>
        <begin position="26"/>
        <end position="256"/>
    </location>
</feature>
<evidence type="ECO:0000259" key="7">
    <source>
        <dbReference type="SMART" id="SM00079"/>
    </source>
</evidence>
<sequence length="263" mass="28756">MLKKLCLVLMLGAGLSMGGTVAAEGVLKIGVEAMYPPFESKDANGKLVGFDIELADAVCAKLDVKCEWVESTFDGLIPSLNTRKFDFVNSNMTITEARKKVVNFTVPIYDVPSQLIVKKDVDVTLDPESLKAKNITVAVLQGSAQETFAKKHWQSKGVKVVSYANQDQVFIDLANGRVQGALQNTPVGRDAFLSQPEGKDFKEIEEVANDPEVLTTAIGFAVRKNDHALKDQLDQAINSLKEEGVVAELSKKYFGSDWTARNE</sequence>
<evidence type="ECO:0000256" key="4">
    <source>
        <dbReference type="RuleBase" id="RU003744"/>
    </source>
</evidence>
<feature type="domain" description="Solute-binding protein family 3/N-terminal" evidence="6">
    <location>
        <begin position="26"/>
        <end position="257"/>
    </location>
</feature>
<dbReference type="InterPro" id="IPR018313">
    <property type="entry name" value="SBP_3_CS"/>
</dbReference>
<dbReference type="SMART" id="SM00079">
    <property type="entry name" value="PBPe"/>
    <property type="match status" value="1"/>
</dbReference>
<feature type="chain" id="PRO_5027015842" evidence="5">
    <location>
        <begin position="23"/>
        <end position="263"/>
    </location>
</feature>
<dbReference type="PROSITE" id="PS01039">
    <property type="entry name" value="SBP_BACTERIAL_3"/>
    <property type="match status" value="1"/>
</dbReference>
<dbReference type="GO" id="GO:0030313">
    <property type="term" value="C:cell envelope"/>
    <property type="evidence" value="ECO:0007669"/>
    <property type="project" value="UniProtKB-SubCell"/>
</dbReference>
<keyword evidence="3 5" id="KW-0732">Signal</keyword>
<gene>
    <name evidence="8" type="ORF">F9B74_07495</name>
</gene>
<dbReference type="SMART" id="SM00062">
    <property type="entry name" value="PBPb"/>
    <property type="match status" value="1"/>
</dbReference>